<name>A0ACB8UZK6_9EURO</name>
<reference evidence="1" key="1">
    <citation type="journal article" date="2022" name="bioRxiv">
        <title>Population genetic analysis of Ophidiomyces ophidiicola, the causative agent of snake fungal disease, indicates recent introductions to the USA.</title>
        <authorList>
            <person name="Ladner J.T."/>
            <person name="Palmer J.M."/>
            <person name="Ettinger C.L."/>
            <person name="Stajich J.E."/>
            <person name="Farrell T.M."/>
            <person name="Glorioso B.M."/>
            <person name="Lawson B."/>
            <person name="Price S.J."/>
            <person name="Stengle A.G."/>
            <person name="Grear D.A."/>
            <person name="Lorch J.M."/>
        </authorList>
    </citation>
    <scope>NUCLEOTIDE SEQUENCE</scope>
    <source>
        <strain evidence="1">NWHC 24266-5</strain>
    </source>
</reference>
<proteinExistence type="predicted"/>
<gene>
    <name evidence="1" type="ORF">LOY88_002246</name>
</gene>
<evidence type="ECO:0000313" key="1">
    <source>
        <dbReference type="EMBL" id="KAI2389089.1"/>
    </source>
</evidence>
<protein>
    <submittedName>
        <fullName evidence="1">Uncharacterized protein</fullName>
    </submittedName>
</protein>
<accession>A0ACB8UZK6</accession>
<comment type="caution">
    <text evidence="1">The sequence shown here is derived from an EMBL/GenBank/DDBJ whole genome shotgun (WGS) entry which is preliminary data.</text>
</comment>
<organism evidence="1">
    <name type="scientific">Ophidiomyces ophidiicola</name>
    <dbReference type="NCBI Taxonomy" id="1387563"/>
    <lineage>
        <taxon>Eukaryota</taxon>
        <taxon>Fungi</taxon>
        <taxon>Dikarya</taxon>
        <taxon>Ascomycota</taxon>
        <taxon>Pezizomycotina</taxon>
        <taxon>Eurotiomycetes</taxon>
        <taxon>Eurotiomycetidae</taxon>
        <taxon>Onygenales</taxon>
        <taxon>Onygenaceae</taxon>
        <taxon>Ophidiomyces</taxon>
    </lineage>
</organism>
<sequence length="134" mass="14347">MGVTKKILKTGNGVDKPSKGDEIHMEYRGCLYDSTNPSGHFMGTNAAAQGPPPAGPNDSPRNRVARPPLTVDRPSRFDSTEDRGEFRTKIGVGAVIRGWDEAVVQMSLGEKSILTITECVAPSVCVLSALNYVS</sequence>
<dbReference type="EMBL" id="JALBCA010000026">
    <property type="protein sequence ID" value="KAI2389089.1"/>
    <property type="molecule type" value="Genomic_DNA"/>
</dbReference>